<keyword evidence="3 4" id="KW-0479">Metal-binding</keyword>
<dbReference type="GO" id="GO:0004497">
    <property type="term" value="F:monooxygenase activity"/>
    <property type="evidence" value="ECO:0007669"/>
    <property type="project" value="UniProtKB-KW"/>
</dbReference>
<evidence type="ECO:0000256" key="2">
    <source>
        <dbReference type="ARBA" id="ARBA00010617"/>
    </source>
</evidence>
<organism evidence="5 6">
    <name type="scientific">Batillaria attramentaria</name>
    <dbReference type="NCBI Taxonomy" id="370345"/>
    <lineage>
        <taxon>Eukaryota</taxon>
        <taxon>Metazoa</taxon>
        <taxon>Spiralia</taxon>
        <taxon>Lophotrochozoa</taxon>
        <taxon>Mollusca</taxon>
        <taxon>Gastropoda</taxon>
        <taxon>Caenogastropoda</taxon>
        <taxon>Sorbeoconcha</taxon>
        <taxon>Cerithioidea</taxon>
        <taxon>Batillariidae</taxon>
        <taxon>Batillaria</taxon>
    </lineage>
</organism>
<gene>
    <name evidence="5" type="ORF">BaRGS_00003900</name>
</gene>
<reference evidence="5 6" key="1">
    <citation type="journal article" date="2023" name="Sci. Data">
        <title>Genome assembly of the Korean intertidal mud-creeper Batillaria attramentaria.</title>
        <authorList>
            <person name="Patra A.K."/>
            <person name="Ho P.T."/>
            <person name="Jun S."/>
            <person name="Lee S.J."/>
            <person name="Kim Y."/>
            <person name="Won Y.J."/>
        </authorList>
    </citation>
    <scope>NUCLEOTIDE SEQUENCE [LARGE SCALE GENOMIC DNA]</scope>
    <source>
        <strain evidence="5">Wonlab-2016</strain>
    </source>
</reference>
<evidence type="ECO:0000313" key="5">
    <source>
        <dbReference type="EMBL" id="KAK7504872.1"/>
    </source>
</evidence>
<accession>A0ABD0LZC3</accession>
<dbReference type="InterPro" id="IPR001128">
    <property type="entry name" value="Cyt_P450"/>
</dbReference>
<dbReference type="InterPro" id="IPR050121">
    <property type="entry name" value="Cytochrome_P450_monoxygenase"/>
</dbReference>
<comment type="similarity">
    <text evidence="2 4">Belongs to the cytochrome P450 family.</text>
</comment>
<dbReference type="Pfam" id="PF00067">
    <property type="entry name" value="p450"/>
    <property type="match status" value="1"/>
</dbReference>
<dbReference type="PROSITE" id="PS00086">
    <property type="entry name" value="CYTOCHROME_P450"/>
    <property type="match status" value="1"/>
</dbReference>
<evidence type="ECO:0000256" key="3">
    <source>
        <dbReference type="PIRSR" id="PIRSR602401-1"/>
    </source>
</evidence>
<dbReference type="InterPro" id="IPR036396">
    <property type="entry name" value="Cyt_P450_sf"/>
</dbReference>
<dbReference type="InterPro" id="IPR017972">
    <property type="entry name" value="Cyt_P450_CS"/>
</dbReference>
<keyword evidence="4" id="KW-0560">Oxidoreductase</keyword>
<dbReference type="InterPro" id="IPR002401">
    <property type="entry name" value="Cyt_P450_E_grp-I"/>
</dbReference>
<dbReference type="GO" id="GO:0046872">
    <property type="term" value="F:metal ion binding"/>
    <property type="evidence" value="ECO:0007669"/>
    <property type="project" value="UniProtKB-KW"/>
</dbReference>
<evidence type="ECO:0000256" key="1">
    <source>
        <dbReference type="ARBA" id="ARBA00001971"/>
    </source>
</evidence>
<keyword evidence="3 4" id="KW-0408">Iron</keyword>
<dbReference type="PANTHER" id="PTHR24305:SF166">
    <property type="entry name" value="CYTOCHROME P450 12A4, MITOCHONDRIAL-RELATED"/>
    <property type="match status" value="1"/>
</dbReference>
<dbReference type="SUPFAM" id="SSF48264">
    <property type="entry name" value="Cytochrome P450"/>
    <property type="match status" value="1"/>
</dbReference>
<dbReference type="AlphaFoldDB" id="A0ABD0LZC3"/>
<dbReference type="PANTHER" id="PTHR24305">
    <property type="entry name" value="CYTOCHROME P450"/>
    <property type="match status" value="1"/>
</dbReference>
<keyword evidence="3 4" id="KW-0349">Heme</keyword>
<proteinExistence type="inferred from homology"/>
<keyword evidence="6" id="KW-1185">Reference proteome</keyword>
<dbReference type="Gene3D" id="1.10.630.10">
    <property type="entry name" value="Cytochrome P450"/>
    <property type="match status" value="1"/>
</dbReference>
<protein>
    <recommendedName>
        <fullName evidence="7">Cytochrome P450</fullName>
    </recommendedName>
</protein>
<evidence type="ECO:0000256" key="4">
    <source>
        <dbReference type="RuleBase" id="RU000461"/>
    </source>
</evidence>
<name>A0ABD0LZC3_9CAEN</name>
<feature type="binding site" description="axial binding residue" evidence="3">
    <location>
        <position position="90"/>
    </location>
    <ligand>
        <name>heme</name>
        <dbReference type="ChEBI" id="CHEBI:30413"/>
    </ligand>
    <ligandPart>
        <name>Fe</name>
        <dbReference type="ChEBI" id="CHEBI:18248"/>
    </ligandPart>
</feature>
<comment type="caution">
    <text evidence="5">The sequence shown here is derived from an EMBL/GenBank/DDBJ whole genome shotgun (WGS) entry which is preliminary data.</text>
</comment>
<keyword evidence="4" id="KW-0503">Monooxygenase</keyword>
<comment type="cofactor">
    <cofactor evidence="1 3">
        <name>heme</name>
        <dbReference type="ChEBI" id="CHEBI:30413"/>
    </cofactor>
</comment>
<dbReference type="Proteomes" id="UP001519460">
    <property type="component" value="Unassembled WGS sequence"/>
</dbReference>
<dbReference type="EMBL" id="JACVVK020000013">
    <property type="protein sequence ID" value="KAK7504872.1"/>
    <property type="molecule type" value="Genomic_DNA"/>
</dbReference>
<evidence type="ECO:0000313" key="6">
    <source>
        <dbReference type="Proteomes" id="UP001519460"/>
    </source>
</evidence>
<evidence type="ECO:0008006" key="7">
    <source>
        <dbReference type="Google" id="ProtNLM"/>
    </source>
</evidence>
<sequence length="147" mass="16692">MDGGKATVTKMKVLDSAQTNIYLYHLYGFLQSDLRIFTWGIHRCPELWSNSKTFVPDRFCPGFKSTNAGDSSHGSRGGFWIPFGAGARVCIGQHLAWVEMKLALTYFLHHFTFSKVEVTPRLEFCVDWEHAVVHADKDVVLGVARRR</sequence>
<dbReference type="PRINTS" id="PR00463">
    <property type="entry name" value="EP450I"/>
</dbReference>